<evidence type="ECO:0000256" key="1">
    <source>
        <dbReference type="ARBA" id="ARBA00022884"/>
    </source>
</evidence>
<reference evidence="5 6" key="1">
    <citation type="submission" date="2016-02" db="EMBL/GenBank/DDBJ databases">
        <title>Complete genome sequence and transcriptome regulation of the pentose utilising yeast Sugiyamaella lignohabitans.</title>
        <authorList>
            <person name="Bellasio M."/>
            <person name="Peymann A."/>
            <person name="Valli M."/>
            <person name="Sipitzky M."/>
            <person name="Graf A."/>
            <person name="Sauer M."/>
            <person name="Marx H."/>
            <person name="Mattanovich D."/>
        </authorList>
    </citation>
    <scope>NUCLEOTIDE SEQUENCE [LARGE SCALE GENOMIC DNA]</scope>
    <source>
        <strain evidence="5 6">CBS 10342</strain>
    </source>
</reference>
<dbReference type="Proteomes" id="UP000189580">
    <property type="component" value="Chromosome b"/>
</dbReference>
<keyword evidence="1 2" id="KW-0694">RNA-binding</keyword>
<protein>
    <submittedName>
        <fullName evidence="5">Rim4p</fullName>
    </submittedName>
</protein>
<dbReference type="SMART" id="SM00360">
    <property type="entry name" value="RRM"/>
    <property type="match status" value="2"/>
</dbReference>
<evidence type="ECO:0000313" key="5">
    <source>
        <dbReference type="EMBL" id="ANB14740.1"/>
    </source>
</evidence>
<dbReference type="GO" id="GO:0003723">
    <property type="term" value="F:RNA binding"/>
    <property type="evidence" value="ECO:0007669"/>
    <property type="project" value="UniProtKB-UniRule"/>
</dbReference>
<feature type="compositionally biased region" description="Gly residues" evidence="3">
    <location>
        <begin position="363"/>
        <end position="398"/>
    </location>
</feature>
<sequence>MERCNPRACVFVASLTSVLPDDHLCKSVTDHFEKWGTVKVVKVLRDLANRPYAFVQYSTVEEAKLAIEQAQRTELDGRAIRCEPAKVNRTLFITPVSVEKIGKSELEATLSRYGEIEDITLAKFSPAIRAPTESWFCRFVYREDATLAYAHLRSHEDWHAEWAQNLEHVVDANKEVIDKYSVFMGRLNFHVTEKQIRERMSRHGEIIECILVSKEPFMSQNEALDYDRLNAFAFVKYADELSAARAIEEENHTIFLDRTIHVQYREFNHIKNRGRRSLGPSLELAPPPVNLPSRFTTISVMTPWLNPALAFNRFSVAPFPPPGYMGPREYREPPSFGPKGRFINDPPTRFHSRPDMRGPPMRGRGGGPGGSGFPRGGSPGGRGGFGGPPRGGRGGAGPGPRPRGGFENQPSSRGGMRENTAPPFRGGGHEGRGGFRGMGRGDAGMGTRGGRGGRGGRGRPQ</sequence>
<feature type="compositionally biased region" description="Gly residues" evidence="3">
    <location>
        <begin position="434"/>
        <end position="453"/>
    </location>
</feature>
<feature type="region of interest" description="Disordered" evidence="3">
    <location>
        <begin position="326"/>
        <end position="461"/>
    </location>
</feature>
<evidence type="ECO:0000256" key="3">
    <source>
        <dbReference type="SAM" id="MobiDB-lite"/>
    </source>
</evidence>
<dbReference type="InterPro" id="IPR012677">
    <property type="entry name" value="Nucleotide-bd_a/b_plait_sf"/>
</dbReference>
<evidence type="ECO:0000313" key="6">
    <source>
        <dbReference type="Proteomes" id="UP000189580"/>
    </source>
</evidence>
<keyword evidence="6" id="KW-1185">Reference proteome</keyword>
<dbReference type="RefSeq" id="XP_018737217.1">
    <property type="nucleotide sequence ID" value="XM_018879285.1"/>
</dbReference>
<name>A0A161HGA6_9ASCO</name>
<dbReference type="GeneID" id="30034248"/>
<evidence type="ECO:0000256" key="2">
    <source>
        <dbReference type="PROSITE-ProRule" id="PRU00176"/>
    </source>
</evidence>
<organism evidence="5 6">
    <name type="scientific">Sugiyamaella lignohabitans</name>
    <dbReference type="NCBI Taxonomy" id="796027"/>
    <lineage>
        <taxon>Eukaryota</taxon>
        <taxon>Fungi</taxon>
        <taxon>Dikarya</taxon>
        <taxon>Ascomycota</taxon>
        <taxon>Saccharomycotina</taxon>
        <taxon>Dipodascomycetes</taxon>
        <taxon>Dipodascales</taxon>
        <taxon>Trichomonascaceae</taxon>
        <taxon>Sugiyamaella</taxon>
    </lineage>
</organism>
<dbReference type="SUPFAM" id="SSF54928">
    <property type="entry name" value="RNA-binding domain, RBD"/>
    <property type="match status" value="2"/>
</dbReference>
<dbReference type="InterPro" id="IPR052462">
    <property type="entry name" value="SLIRP/GR-RBP-like"/>
</dbReference>
<dbReference type="KEGG" id="slb:AWJ20_2347"/>
<dbReference type="PROSITE" id="PS50102">
    <property type="entry name" value="RRM"/>
    <property type="match status" value="2"/>
</dbReference>
<dbReference type="Gene3D" id="3.30.70.330">
    <property type="match status" value="3"/>
</dbReference>
<dbReference type="OrthoDB" id="410044at2759"/>
<accession>A0A161HGA6</accession>
<dbReference type="InterPro" id="IPR000504">
    <property type="entry name" value="RRM_dom"/>
</dbReference>
<proteinExistence type="predicted"/>
<evidence type="ECO:0000259" key="4">
    <source>
        <dbReference type="PROSITE" id="PS50102"/>
    </source>
</evidence>
<dbReference type="InterPro" id="IPR035979">
    <property type="entry name" value="RBD_domain_sf"/>
</dbReference>
<dbReference type="EMBL" id="CP014503">
    <property type="protein sequence ID" value="ANB14740.1"/>
    <property type="molecule type" value="Genomic_DNA"/>
</dbReference>
<dbReference type="Pfam" id="PF00076">
    <property type="entry name" value="RRM_1"/>
    <property type="match status" value="2"/>
</dbReference>
<dbReference type="PANTHER" id="PTHR48027">
    <property type="entry name" value="HETEROGENEOUS NUCLEAR RIBONUCLEOPROTEIN 87F-RELATED"/>
    <property type="match status" value="1"/>
</dbReference>
<feature type="domain" description="RRM" evidence="4">
    <location>
        <begin position="8"/>
        <end position="87"/>
    </location>
</feature>
<gene>
    <name evidence="5" type="primary">RIM4</name>
    <name evidence="5" type="ORF">AWJ20_2347</name>
</gene>
<feature type="domain" description="RRM" evidence="4">
    <location>
        <begin position="180"/>
        <end position="267"/>
    </location>
</feature>
<dbReference type="AlphaFoldDB" id="A0A161HGA6"/>